<dbReference type="InterPro" id="IPR023370">
    <property type="entry name" value="TrmO-like_N"/>
</dbReference>
<dbReference type="Pfam" id="PF01980">
    <property type="entry name" value="TrmO_N"/>
    <property type="match status" value="1"/>
</dbReference>
<dbReference type="NCBIfam" id="TIGR00104">
    <property type="entry name" value="tRNA_TsaA"/>
    <property type="match status" value="1"/>
</dbReference>
<dbReference type="CDD" id="cd09281">
    <property type="entry name" value="UPF0066"/>
    <property type="match status" value="1"/>
</dbReference>
<evidence type="ECO:0000259" key="3">
    <source>
        <dbReference type="PROSITE" id="PS51668"/>
    </source>
</evidence>
<dbReference type="EMBL" id="JAPVES010000030">
    <property type="protein sequence ID" value="MCZ3374260.1"/>
    <property type="molecule type" value="Genomic_DNA"/>
</dbReference>
<evidence type="ECO:0000313" key="4">
    <source>
        <dbReference type="EMBL" id="MCZ3374260.1"/>
    </source>
</evidence>
<proteinExistence type="inferred from homology"/>
<accession>A0A9E5A3Y5</accession>
<organism evidence="4">
    <name type="scientific">Methanobacterium veterum</name>
    <dbReference type="NCBI Taxonomy" id="408577"/>
    <lineage>
        <taxon>Archaea</taxon>
        <taxon>Methanobacteriati</taxon>
        <taxon>Methanobacteriota</taxon>
        <taxon>Methanomada group</taxon>
        <taxon>Methanobacteria</taxon>
        <taxon>Methanobacteriales</taxon>
        <taxon>Methanobacteriaceae</taxon>
        <taxon>Methanobacterium</taxon>
    </lineage>
</organism>
<dbReference type="PANTHER" id="PTHR12818">
    <property type="entry name" value="TRNA (ADENINE(37)-N6)-METHYLTRANSFERASE"/>
    <property type="match status" value="1"/>
</dbReference>
<dbReference type="InterPro" id="IPR036413">
    <property type="entry name" value="YaeB-like_sf"/>
</dbReference>
<dbReference type="PANTHER" id="PTHR12818:SF0">
    <property type="entry name" value="TRNA (ADENINE(37)-N6)-METHYLTRANSFERASE"/>
    <property type="match status" value="1"/>
</dbReference>
<feature type="domain" description="TsaA-like" evidence="3">
    <location>
        <begin position="9"/>
        <end position="139"/>
    </location>
</feature>
<evidence type="ECO:0000256" key="1">
    <source>
        <dbReference type="ARBA" id="ARBA00022691"/>
    </source>
</evidence>
<reference evidence="4" key="1">
    <citation type="submission" date="2022-12" db="EMBL/GenBank/DDBJ databases">
        <title>Reclassification of two methanogenic archaea species isolated from the Kolyma lowland permafrost.</title>
        <authorList>
            <person name="Trubitsyn V.E."/>
            <person name="Rivkina E.M."/>
            <person name="Shcherbakova V.A."/>
        </authorList>
    </citation>
    <scope>NUCLEOTIDE SEQUENCE</scope>
    <source>
        <strain evidence="4">MK4</strain>
    </source>
</reference>
<comment type="similarity">
    <text evidence="2">Belongs to the tRNA methyltransferase O family.</text>
</comment>
<dbReference type="Gene3D" id="2.40.30.70">
    <property type="entry name" value="YaeB-like"/>
    <property type="match status" value="1"/>
</dbReference>
<evidence type="ECO:0000256" key="2">
    <source>
        <dbReference type="ARBA" id="ARBA00033753"/>
    </source>
</evidence>
<gene>
    <name evidence="4" type="primary">tsaA</name>
    <name evidence="4" type="ORF">O3H35_16545</name>
</gene>
<keyword evidence="1" id="KW-0949">S-adenosyl-L-methionine</keyword>
<comment type="caution">
    <text evidence="4">The sequence shown here is derived from an EMBL/GenBank/DDBJ whole genome shotgun (WGS) entry which is preliminary data.</text>
</comment>
<protein>
    <submittedName>
        <fullName evidence="4">tRNA (N6-threonylcarbamoyladenosine(37)-N6)-methyltransferase TrmO</fullName>
    </submittedName>
</protein>
<dbReference type="InterPro" id="IPR040372">
    <property type="entry name" value="YaeB-like"/>
</dbReference>
<dbReference type="InterPro" id="IPR036414">
    <property type="entry name" value="YaeB_N_sf"/>
</dbReference>
<dbReference type="RefSeq" id="WP_245617775.1">
    <property type="nucleotide sequence ID" value="NZ_JAPVES010000030.1"/>
</dbReference>
<dbReference type="PROSITE" id="PS51668">
    <property type="entry name" value="TSAA_2"/>
    <property type="match status" value="1"/>
</dbReference>
<dbReference type="SUPFAM" id="SSF118196">
    <property type="entry name" value="YaeB-like"/>
    <property type="match status" value="1"/>
</dbReference>
<name>A0A9E5A3Y5_9EURY</name>
<dbReference type="AlphaFoldDB" id="A0A9E5A3Y5"/>
<dbReference type="Proteomes" id="UP001074446">
    <property type="component" value="Unassembled WGS sequence"/>
</dbReference>
<sequence length="139" mass="15760">MNIYLRMKLKAIGTINSPYKVKGDSPRQGRFSEELSKITVFEEYAQGLQDIEKREHLIILYGLDRAEDYKLMVIPPGKTKEQGLFSTRAPVRPNPIALCMVKLIKVEGNVLTVKWLDALDGSPLLDIKPFLPEVDCTLK</sequence>